<keyword evidence="1" id="KW-0472">Membrane</keyword>
<feature type="transmembrane region" description="Helical" evidence="1">
    <location>
        <begin position="54"/>
        <end position="75"/>
    </location>
</feature>
<comment type="caution">
    <text evidence="2">The sequence shown here is derived from an EMBL/GenBank/DDBJ whole genome shotgun (WGS) entry which is preliminary data.</text>
</comment>
<reference evidence="2 3" key="1">
    <citation type="journal article" date="2015" name="Antonie Van Leeuwenhoek">
        <title>Prauserella endophytica sp. nov., an endophytic actinobacterium isolated from Tamarix taklamakanensis.</title>
        <authorList>
            <person name="Liu J.M."/>
            <person name="Habden X."/>
            <person name="Guo L."/>
            <person name="Tuo L."/>
            <person name="Jiang Z.K."/>
            <person name="Liu S.W."/>
            <person name="Liu X.F."/>
            <person name="Chen L."/>
            <person name="Li R.F."/>
            <person name="Zhang Y.Q."/>
            <person name="Sun C.H."/>
        </authorList>
    </citation>
    <scope>NUCLEOTIDE SEQUENCE [LARGE SCALE GENOMIC DNA]</scope>
    <source>
        <strain evidence="2 3">CGMCC 4.7182</strain>
    </source>
</reference>
<proteinExistence type="predicted"/>
<keyword evidence="3" id="KW-1185">Reference proteome</keyword>
<gene>
    <name evidence="2" type="ORF">FCN18_17165</name>
</gene>
<accession>A0ABY2S4N1</accession>
<evidence type="ECO:0000313" key="2">
    <source>
        <dbReference type="EMBL" id="TKG70604.1"/>
    </source>
</evidence>
<sequence>MLLGGLLALWPARSASRQAVVRRRRIAAVAPAWVLVLLGIAAVGGLAPRRGGQWAAFGVTAACALVAVVVIVLALGGRSCGRPRCVGEDAVGQVDGGQVPPEHPVEGDQVVIRLL</sequence>
<organism evidence="2 3">
    <name type="scientific">Prauserella endophytica</name>
    <dbReference type="NCBI Taxonomy" id="1592324"/>
    <lineage>
        <taxon>Bacteria</taxon>
        <taxon>Bacillati</taxon>
        <taxon>Actinomycetota</taxon>
        <taxon>Actinomycetes</taxon>
        <taxon>Pseudonocardiales</taxon>
        <taxon>Pseudonocardiaceae</taxon>
        <taxon>Prauserella</taxon>
        <taxon>Prauserella coralliicola group</taxon>
    </lineage>
</organism>
<keyword evidence="1" id="KW-1133">Transmembrane helix</keyword>
<evidence type="ECO:0000256" key="1">
    <source>
        <dbReference type="SAM" id="Phobius"/>
    </source>
</evidence>
<dbReference type="Proteomes" id="UP000309992">
    <property type="component" value="Unassembled WGS sequence"/>
</dbReference>
<evidence type="ECO:0000313" key="3">
    <source>
        <dbReference type="Proteomes" id="UP000309992"/>
    </source>
</evidence>
<dbReference type="RefSeq" id="WP_113642869.1">
    <property type="nucleotide sequence ID" value="NZ_SWMS01000008.1"/>
</dbReference>
<feature type="transmembrane region" description="Helical" evidence="1">
    <location>
        <begin position="27"/>
        <end position="47"/>
    </location>
</feature>
<protein>
    <submittedName>
        <fullName evidence="2">Uncharacterized protein</fullName>
    </submittedName>
</protein>
<dbReference type="EMBL" id="SWMS01000008">
    <property type="protein sequence ID" value="TKG70604.1"/>
    <property type="molecule type" value="Genomic_DNA"/>
</dbReference>
<keyword evidence="1" id="KW-0812">Transmembrane</keyword>
<name>A0ABY2S4N1_9PSEU</name>